<dbReference type="Pfam" id="PF00535">
    <property type="entry name" value="Glycos_transf_2"/>
    <property type="match status" value="1"/>
</dbReference>
<dbReference type="InterPro" id="IPR001173">
    <property type="entry name" value="Glyco_trans_2-like"/>
</dbReference>
<protein>
    <submittedName>
        <fullName evidence="3">Glycosyltransferase family 2 protein</fullName>
    </submittedName>
</protein>
<dbReference type="SUPFAM" id="SSF53448">
    <property type="entry name" value="Nucleotide-diphospho-sugar transferases"/>
    <property type="match status" value="2"/>
</dbReference>
<evidence type="ECO:0000259" key="2">
    <source>
        <dbReference type="Pfam" id="PF00535"/>
    </source>
</evidence>
<accession>A0A5C8PS03</accession>
<dbReference type="AlphaFoldDB" id="A0A5C8PS03"/>
<feature type="domain" description="Glycosyltransferase 2-like" evidence="2">
    <location>
        <begin position="43"/>
        <end position="168"/>
    </location>
</feature>
<dbReference type="EMBL" id="VDUZ01000005">
    <property type="protein sequence ID" value="TXL79445.1"/>
    <property type="molecule type" value="Genomic_DNA"/>
</dbReference>
<evidence type="ECO:0000256" key="1">
    <source>
        <dbReference type="SAM" id="MobiDB-lite"/>
    </source>
</evidence>
<dbReference type="CDD" id="cd00761">
    <property type="entry name" value="Glyco_tranf_GTA_type"/>
    <property type="match status" value="1"/>
</dbReference>
<evidence type="ECO:0000313" key="4">
    <source>
        <dbReference type="Proteomes" id="UP000321638"/>
    </source>
</evidence>
<keyword evidence="3" id="KW-0808">Transferase</keyword>
<feature type="region of interest" description="Disordered" evidence="1">
    <location>
        <begin position="1"/>
        <end position="21"/>
    </location>
</feature>
<dbReference type="InterPro" id="IPR029044">
    <property type="entry name" value="Nucleotide-diphossugar_trans"/>
</dbReference>
<reference evidence="3 4" key="1">
    <citation type="submission" date="2019-06" db="EMBL/GenBank/DDBJ databases">
        <title>New taxonomy in bacterial strain CC-CFT640, isolated from vineyard.</title>
        <authorList>
            <person name="Lin S.-Y."/>
            <person name="Tsai C.-F."/>
            <person name="Young C.-C."/>
        </authorList>
    </citation>
    <scope>NUCLEOTIDE SEQUENCE [LARGE SCALE GENOMIC DNA]</scope>
    <source>
        <strain evidence="3 4">CC-CFT640</strain>
    </source>
</reference>
<name>A0A5C8PS03_9HYPH</name>
<dbReference type="OrthoDB" id="7210585at2"/>
<evidence type="ECO:0000313" key="3">
    <source>
        <dbReference type="EMBL" id="TXL79445.1"/>
    </source>
</evidence>
<dbReference type="Proteomes" id="UP000321638">
    <property type="component" value="Unassembled WGS sequence"/>
</dbReference>
<keyword evidence="4" id="KW-1185">Reference proteome</keyword>
<gene>
    <name evidence="3" type="ORF">FHP25_05695</name>
</gene>
<dbReference type="GO" id="GO:0016740">
    <property type="term" value="F:transferase activity"/>
    <property type="evidence" value="ECO:0007669"/>
    <property type="project" value="UniProtKB-KW"/>
</dbReference>
<comment type="caution">
    <text evidence="3">The sequence shown here is derived from an EMBL/GenBank/DDBJ whole genome shotgun (WGS) entry which is preliminary data.</text>
</comment>
<sequence>MDTSALGRVGRNHRSPVTAKPLLSCSPTRGGACPEDAGVKIAVVTPYWRVIPETLARCIGSVQRQTIAATHYLVADGEPQALAARNDDVHLVLPANVGNTGATPRGMGAQLAFNDGCDAVAFLDADNWLEPDHLAKATALLEREGLDIVFARRHIVFPDGERLPPGDEEDEAGDHVDTSCHVISRRASFMAGIWGMYPGAFGSGGDRLPLHVIRLMGLRTGFLAERTVWYETNWPQHYQRAGKAPTGPLRQPSRSVVACFDPETYRQHTGITLPFLPGPRSARPEKKHPHDWRIAVVTPCRDGDGTALRRCIDSVRRQGDRVSHVVVCNSPPPAEASGVMCLSLPCGSPADHGGTARGLGAMLAFQLGFDAVAFLDAGSVLSPGHLDAARAALAAHPADVLVSSTADVLDGLLIARNAAHLGILAAQLPPLPTRAHAAALMVMIARARGASVHRLATGAPADAAPMPPATPFTLDASTLFQRTGVRAAGALT</sequence>
<organism evidence="3 4">
    <name type="scientific">Vineibacter terrae</name>
    <dbReference type="NCBI Taxonomy" id="2586908"/>
    <lineage>
        <taxon>Bacteria</taxon>
        <taxon>Pseudomonadati</taxon>
        <taxon>Pseudomonadota</taxon>
        <taxon>Alphaproteobacteria</taxon>
        <taxon>Hyphomicrobiales</taxon>
        <taxon>Vineibacter</taxon>
    </lineage>
</organism>
<proteinExistence type="predicted"/>
<dbReference type="Gene3D" id="3.90.550.10">
    <property type="entry name" value="Spore Coat Polysaccharide Biosynthesis Protein SpsA, Chain A"/>
    <property type="match status" value="2"/>
</dbReference>